<dbReference type="EMBL" id="GBRH01171648">
    <property type="protein sequence ID" value="JAE26248.1"/>
    <property type="molecule type" value="Transcribed_RNA"/>
</dbReference>
<name>A0A0A9H042_ARUDO</name>
<sequence length="37" mass="4358">MDISHIRKIQQVVKLEKISVCLNNTDTEMSKTIKYIH</sequence>
<reference evidence="1" key="1">
    <citation type="submission" date="2014-09" db="EMBL/GenBank/DDBJ databases">
        <authorList>
            <person name="Magalhaes I.L.F."/>
            <person name="Oliveira U."/>
            <person name="Santos F.R."/>
            <person name="Vidigal T.H.D.A."/>
            <person name="Brescovit A.D."/>
            <person name="Santos A.J."/>
        </authorList>
    </citation>
    <scope>NUCLEOTIDE SEQUENCE</scope>
    <source>
        <tissue evidence="1">Shoot tissue taken approximately 20 cm above the soil surface</tissue>
    </source>
</reference>
<dbReference type="AlphaFoldDB" id="A0A0A9H042"/>
<proteinExistence type="predicted"/>
<reference evidence="1" key="2">
    <citation type="journal article" date="2015" name="Data Brief">
        <title>Shoot transcriptome of the giant reed, Arundo donax.</title>
        <authorList>
            <person name="Barrero R.A."/>
            <person name="Guerrero F.D."/>
            <person name="Moolhuijzen P."/>
            <person name="Goolsby J.A."/>
            <person name="Tidwell J."/>
            <person name="Bellgard S.E."/>
            <person name="Bellgard M.I."/>
        </authorList>
    </citation>
    <scope>NUCLEOTIDE SEQUENCE</scope>
    <source>
        <tissue evidence="1">Shoot tissue taken approximately 20 cm above the soil surface</tissue>
    </source>
</reference>
<evidence type="ECO:0000313" key="1">
    <source>
        <dbReference type="EMBL" id="JAE26248.1"/>
    </source>
</evidence>
<accession>A0A0A9H042</accession>
<protein>
    <submittedName>
        <fullName evidence="1">Uncharacterized protein</fullName>
    </submittedName>
</protein>
<organism evidence="1">
    <name type="scientific">Arundo donax</name>
    <name type="common">Giant reed</name>
    <name type="synonym">Donax arundinaceus</name>
    <dbReference type="NCBI Taxonomy" id="35708"/>
    <lineage>
        <taxon>Eukaryota</taxon>
        <taxon>Viridiplantae</taxon>
        <taxon>Streptophyta</taxon>
        <taxon>Embryophyta</taxon>
        <taxon>Tracheophyta</taxon>
        <taxon>Spermatophyta</taxon>
        <taxon>Magnoliopsida</taxon>
        <taxon>Liliopsida</taxon>
        <taxon>Poales</taxon>
        <taxon>Poaceae</taxon>
        <taxon>PACMAD clade</taxon>
        <taxon>Arundinoideae</taxon>
        <taxon>Arundineae</taxon>
        <taxon>Arundo</taxon>
    </lineage>
</organism>